<feature type="region of interest" description="Disordered" evidence="2">
    <location>
        <begin position="203"/>
        <end position="231"/>
    </location>
</feature>
<keyword evidence="5" id="KW-1185">Reference proteome</keyword>
<comment type="caution">
    <text evidence="4">The sequence shown here is derived from an EMBL/GenBank/DDBJ whole genome shotgun (WGS) entry which is preliminary data.</text>
</comment>
<protein>
    <recommendedName>
        <fullName evidence="3">C2 NT-type domain-containing protein</fullName>
    </recommendedName>
</protein>
<evidence type="ECO:0000313" key="4">
    <source>
        <dbReference type="EMBL" id="GMR31127.1"/>
    </source>
</evidence>
<dbReference type="Pfam" id="PF10358">
    <property type="entry name" value="NT-C2"/>
    <property type="match status" value="1"/>
</dbReference>
<feature type="domain" description="C2 NT-type" evidence="3">
    <location>
        <begin position="42"/>
        <end position="186"/>
    </location>
</feature>
<accession>A0AAN5C5W3</accession>
<dbReference type="Proteomes" id="UP001328107">
    <property type="component" value="Unassembled WGS sequence"/>
</dbReference>
<organism evidence="4 5">
    <name type="scientific">Pristionchus mayeri</name>
    <dbReference type="NCBI Taxonomy" id="1317129"/>
    <lineage>
        <taxon>Eukaryota</taxon>
        <taxon>Metazoa</taxon>
        <taxon>Ecdysozoa</taxon>
        <taxon>Nematoda</taxon>
        <taxon>Chromadorea</taxon>
        <taxon>Rhabditida</taxon>
        <taxon>Rhabditina</taxon>
        <taxon>Diplogasteromorpha</taxon>
        <taxon>Diplogasteroidea</taxon>
        <taxon>Neodiplogasteridae</taxon>
        <taxon>Pristionchus</taxon>
    </lineage>
</organism>
<name>A0AAN5C5W3_9BILA</name>
<proteinExistence type="inferred from homology"/>
<dbReference type="PANTHER" id="PTHR21456:SF1">
    <property type="entry name" value="C2 NT-TYPE DOMAIN-CONTAINING PROTEIN"/>
    <property type="match status" value="1"/>
</dbReference>
<sequence>MSLHSPSTSTSSGASKRQRQVSLKVKTVQRVYSVIEWIWFKMSFLKRKRVKFAVDLQVCHLSDVPLVNAVLFAKVRLLDGGTFEAHTERVEVRSHAARWDRRFNFTCRIASDPNTGILERCPCRISIRKEQKGGKSYQKLGYVDINLCEFAASGVEGISRSYLLDGYGLNARQDNSKVTIKVTMSHQSADPFFKVPHLALLPDDASLNPEGRRAPMGEEEEGEAAASKDEDAESIAYEGVAFRNLGCDVQGEGSGGSSSLCEDAASLASESRKTTSSALRRMSQDRSSAPRVQSTRIDAENVIASVLACSRLSEAEDPDAEKMGLALYLGKDGEAIVAPSHLEKEKRNLASITAADVSAHQIGYDL</sequence>
<gene>
    <name evidence="4" type="ORF">PMAYCL1PPCAC_01322</name>
</gene>
<dbReference type="AlphaFoldDB" id="A0AAN5C5W3"/>
<dbReference type="InterPro" id="IPR019448">
    <property type="entry name" value="NT-C2"/>
</dbReference>
<evidence type="ECO:0000256" key="1">
    <source>
        <dbReference type="ARBA" id="ARBA00034780"/>
    </source>
</evidence>
<reference evidence="5" key="1">
    <citation type="submission" date="2022-10" db="EMBL/GenBank/DDBJ databases">
        <title>Genome assembly of Pristionchus species.</title>
        <authorList>
            <person name="Yoshida K."/>
            <person name="Sommer R.J."/>
        </authorList>
    </citation>
    <scope>NUCLEOTIDE SEQUENCE [LARGE SCALE GENOMIC DNA]</scope>
    <source>
        <strain evidence="5">RS5460</strain>
    </source>
</reference>
<dbReference type="EMBL" id="BTRK01000001">
    <property type="protein sequence ID" value="GMR31127.1"/>
    <property type="molecule type" value="Genomic_DNA"/>
</dbReference>
<evidence type="ECO:0000256" key="2">
    <source>
        <dbReference type="SAM" id="MobiDB-lite"/>
    </source>
</evidence>
<evidence type="ECO:0000259" key="3">
    <source>
        <dbReference type="PROSITE" id="PS51840"/>
    </source>
</evidence>
<dbReference type="PANTHER" id="PTHR21456">
    <property type="entry name" value="FAMILY WITH SEQUENCE SIMILARITY 102"/>
    <property type="match status" value="1"/>
</dbReference>
<feature type="region of interest" description="Disordered" evidence="2">
    <location>
        <begin position="271"/>
        <end position="294"/>
    </location>
</feature>
<comment type="similarity">
    <text evidence="1">Belongs to the EEIG family.</text>
</comment>
<dbReference type="InterPro" id="IPR039931">
    <property type="entry name" value="EEIG1/2-like"/>
</dbReference>
<feature type="compositionally biased region" description="Polar residues" evidence="2">
    <location>
        <begin position="285"/>
        <end position="294"/>
    </location>
</feature>
<evidence type="ECO:0000313" key="5">
    <source>
        <dbReference type="Proteomes" id="UP001328107"/>
    </source>
</evidence>
<dbReference type="PROSITE" id="PS51840">
    <property type="entry name" value="C2_NT"/>
    <property type="match status" value="1"/>
</dbReference>